<dbReference type="AlphaFoldDB" id="A0A917JND2"/>
<feature type="signal peptide" evidence="1">
    <location>
        <begin position="1"/>
        <end position="20"/>
    </location>
</feature>
<dbReference type="Proteomes" id="UP000613743">
    <property type="component" value="Unassembled WGS sequence"/>
</dbReference>
<evidence type="ECO:0000256" key="1">
    <source>
        <dbReference type="SAM" id="SignalP"/>
    </source>
</evidence>
<sequence>MKFIIGMFLTVVFISLNAHSSDSHSVVNQSQADEIEEMFHYFSSGKRSVFQLYKFGGVVLIPGRYYISEHTENKLSMTSLKLGGPGATSSSESGSIVVEVNSKNEMVSVFKQNVNYTKRKDLSCYGFKQLVGESDDFGNILLLYNEDEYFLMIDSNPAIFEVVLASFEAKHRNDNKNACFSWPLE</sequence>
<keyword evidence="1" id="KW-0732">Signal</keyword>
<dbReference type="RefSeq" id="WP_188919282.1">
    <property type="nucleotide sequence ID" value="NZ_BMPZ01000003.1"/>
</dbReference>
<feature type="chain" id="PRO_5036905073" evidence="1">
    <location>
        <begin position="21"/>
        <end position="185"/>
    </location>
</feature>
<keyword evidence="3" id="KW-1185">Reference proteome</keyword>
<dbReference type="EMBL" id="BMPZ01000003">
    <property type="protein sequence ID" value="GGI77762.1"/>
    <property type="molecule type" value="Genomic_DNA"/>
</dbReference>
<reference evidence="2" key="2">
    <citation type="submission" date="2020-09" db="EMBL/GenBank/DDBJ databases">
        <authorList>
            <person name="Sun Q."/>
            <person name="Ohkuma M."/>
        </authorList>
    </citation>
    <scope>NUCLEOTIDE SEQUENCE</scope>
    <source>
        <strain evidence="2">JCM 30804</strain>
    </source>
</reference>
<accession>A0A917JND2</accession>
<comment type="caution">
    <text evidence="2">The sequence shown here is derived from an EMBL/GenBank/DDBJ whole genome shotgun (WGS) entry which is preliminary data.</text>
</comment>
<reference evidence="2" key="1">
    <citation type="journal article" date="2014" name="Int. J. Syst. Evol. Microbiol.">
        <title>Complete genome sequence of Corynebacterium casei LMG S-19264T (=DSM 44701T), isolated from a smear-ripened cheese.</title>
        <authorList>
            <consortium name="US DOE Joint Genome Institute (JGI-PGF)"/>
            <person name="Walter F."/>
            <person name="Albersmeier A."/>
            <person name="Kalinowski J."/>
            <person name="Ruckert C."/>
        </authorList>
    </citation>
    <scope>NUCLEOTIDE SEQUENCE</scope>
    <source>
        <strain evidence="2">JCM 30804</strain>
    </source>
</reference>
<evidence type="ECO:0000313" key="2">
    <source>
        <dbReference type="EMBL" id="GGI77762.1"/>
    </source>
</evidence>
<evidence type="ECO:0000313" key="3">
    <source>
        <dbReference type="Proteomes" id="UP000613743"/>
    </source>
</evidence>
<protein>
    <submittedName>
        <fullName evidence="2">Uncharacterized protein</fullName>
    </submittedName>
</protein>
<proteinExistence type="predicted"/>
<organism evidence="2 3">
    <name type="scientific">Shewanella gelidii</name>
    <dbReference type="NCBI Taxonomy" id="1642821"/>
    <lineage>
        <taxon>Bacteria</taxon>
        <taxon>Pseudomonadati</taxon>
        <taxon>Pseudomonadota</taxon>
        <taxon>Gammaproteobacteria</taxon>
        <taxon>Alteromonadales</taxon>
        <taxon>Shewanellaceae</taxon>
        <taxon>Shewanella</taxon>
    </lineage>
</organism>
<gene>
    <name evidence="2" type="ORF">GCM10009332_13910</name>
</gene>
<name>A0A917JND2_9GAMM</name>